<sequence length="180" mass="20766">MPLQFFQETRNQIVSRLTTVYHRLQYQQLSLFTVGEYLLEIIGEIDMLKHIPYTEVDLPDERAHNCCVYRLTRVQVQLREQALLIRGHPQGESYQKCPAIFSLAIEMIAVQIGRCAIKSHADRDAAHMELKACSIDANLLCDTVGVGEMEKRTLKDLWRTLNAGVPNCRCHNCLRRRVQI</sequence>
<evidence type="ECO:0000313" key="1">
    <source>
        <dbReference type="EMBL" id="CEJ59707.1"/>
    </source>
</evidence>
<gene>
    <name evidence="1" type="ORF">PMG11_08319</name>
</gene>
<accession>A0A0F7TXB2</accession>
<keyword evidence="2" id="KW-1185">Reference proteome</keyword>
<reference evidence="2" key="1">
    <citation type="journal article" date="2015" name="Genome Announc.">
        <title>Draft genome sequence of the fungus Penicillium brasilianum MG11.</title>
        <authorList>
            <person name="Horn F."/>
            <person name="Linde J."/>
            <person name="Mattern D.J."/>
            <person name="Walther G."/>
            <person name="Guthke R."/>
            <person name="Brakhage A.A."/>
            <person name="Valiante V."/>
        </authorList>
    </citation>
    <scope>NUCLEOTIDE SEQUENCE [LARGE SCALE GENOMIC DNA]</scope>
    <source>
        <strain evidence="2">MG11</strain>
    </source>
</reference>
<evidence type="ECO:0000313" key="2">
    <source>
        <dbReference type="Proteomes" id="UP000042958"/>
    </source>
</evidence>
<dbReference type="AlphaFoldDB" id="A0A0F7TXB2"/>
<dbReference type="Proteomes" id="UP000042958">
    <property type="component" value="Unassembled WGS sequence"/>
</dbReference>
<organism evidence="1 2">
    <name type="scientific">Penicillium brasilianum</name>
    <dbReference type="NCBI Taxonomy" id="104259"/>
    <lineage>
        <taxon>Eukaryota</taxon>
        <taxon>Fungi</taxon>
        <taxon>Dikarya</taxon>
        <taxon>Ascomycota</taxon>
        <taxon>Pezizomycotina</taxon>
        <taxon>Eurotiomycetes</taxon>
        <taxon>Eurotiomycetidae</taxon>
        <taxon>Eurotiales</taxon>
        <taxon>Aspergillaceae</taxon>
        <taxon>Penicillium</taxon>
    </lineage>
</organism>
<proteinExistence type="predicted"/>
<protein>
    <submittedName>
        <fullName evidence="1">Uncharacterized protein</fullName>
    </submittedName>
</protein>
<name>A0A0F7TXB2_PENBI</name>
<dbReference type="EMBL" id="CDHK01000007">
    <property type="protein sequence ID" value="CEJ59707.1"/>
    <property type="molecule type" value="Genomic_DNA"/>
</dbReference>